<gene>
    <name evidence="2" type="ORF">Daus18300_012427</name>
</gene>
<evidence type="ECO:0000313" key="3">
    <source>
        <dbReference type="Proteomes" id="UP001583177"/>
    </source>
</evidence>
<reference evidence="2 3" key="1">
    <citation type="journal article" date="2024" name="IMA Fungus">
        <title>IMA Genome - F19 : A genome assembly and annotation guide to empower mycologists, including annotated draft genome sequences of Ceratocystis pirilliformis, Diaporthe australafricana, Fusarium ophioides, Paecilomyces lecythidis, and Sporothrix stenoceras.</title>
        <authorList>
            <person name="Aylward J."/>
            <person name="Wilson A.M."/>
            <person name="Visagie C.M."/>
            <person name="Spraker J."/>
            <person name="Barnes I."/>
            <person name="Buitendag C."/>
            <person name="Ceriani C."/>
            <person name="Del Mar Angel L."/>
            <person name="du Plessis D."/>
            <person name="Fuchs T."/>
            <person name="Gasser K."/>
            <person name="Kramer D."/>
            <person name="Li W."/>
            <person name="Munsamy K."/>
            <person name="Piso A."/>
            <person name="Price J.L."/>
            <person name="Sonnekus B."/>
            <person name="Thomas C."/>
            <person name="van der Nest A."/>
            <person name="van Dijk A."/>
            <person name="van Heerden A."/>
            <person name="van Vuuren N."/>
            <person name="Yilmaz N."/>
            <person name="Duong T.A."/>
            <person name="van der Merwe N.A."/>
            <person name="Wingfield M.J."/>
            <person name="Wingfield B.D."/>
        </authorList>
    </citation>
    <scope>NUCLEOTIDE SEQUENCE [LARGE SCALE GENOMIC DNA]</scope>
    <source>
        <strain evidence="2 3">CMW 18300</strain>
    </source>
</reference>
<dbReference type="PANTHER" id="PTHR40788:SF2">
    <property type="entry name" value="CLR5 DOMAIN-CONTAINING PROTEIN"/>
    <property type="match status" value="1"/>
</dbReference>
<comment type="caution">
    <text evidence="2">The sequence shown here is derived from an EMBL/GenBank/DDBJ whole genome shotgun (WGS) entry which is preliminary data.</text>
</comment>
<name>A0ABR3W319_9PEZI</name>
<evidence type="ECO:0000313" key="2">
    <source>
        <dbReference type="EMBL" id="KAL1851742.1"/>
    </source>
</evidence>
<organism evidence="2 3">
    <name type="scientific">Diaporthe australafricana</name>
    <dbReference type="NCBI Taxonomy" id="127596"/>
    <lineage>
        <taxon>Eukaryota</taxon>
        <taxon>Fungi</taxon>
        <taxon>Dikarya</taxon>
        <taxon>Ascomycota</taxon>
        <taxon>Pezizomycotina</taxon>
        <taxon>Sordariomycetes</taxon>
        <taxon>Sordariomycetidae</taxon>
        <taxon>Diaporthales</taxon>
        <taxon>Diaporthaceae</taxon>
        <taxon>Diaporthe</taxon>
    </lineage>
</organism>
<keyword evidence="3" id="KW-1185">Reference proteome</keyword>
<dbReference type="EMBL" id="JAWRVE010000168">
    <property type="protein sequence ID" value="KAL1851742.1"/>
    <property type="molecule type" value="Genomic_DNA"/>
</dbReference>
<evidence type="ECO:0000256" key="1">
    <source>
        <dbReference type="SAM" id="MobiDB-lite"/>
    </source>
</evidence>
<sequence length="837" mass="96212">MDRNMNQGDYDRWLQRFSLLRAKQVDETLDRVDKQLVSHEELPALRSEITETADRIFKNWRNLESIVQRHEATIQRRWTSKSKLKRRNLLLTTWPNMAQDHRPDIVLFNRSSTVAKTKKEVDRLMEGGNPPVYKDSDREALLMPYINLHDLTKTEPLLLMIHARARRSPHTFARRDLQLSLHGFGFTKWRNVDGYIMDFDGRQPGPETYGELREGRKLPIALNVGVDPRIADGLICPGYGQWVLEIQDRLYKFLLDAVQTILHDIPPGDLTGPKYQIQPEPSLPSAKAREDGSISLAVIDLEATYSSPGRMDLHRLQSLLRARAHEEEDKLWDLREDPERFTTDLKALKAHRPEYVLDYSGKEHQTTTIDGFKRWYGGSDMKDLEDTFVVAFLRSNFIDMEFWGELVQGITGLIELKKQHFDSKNVQFSDPLPVEFAERLYQFQYNLFKAIEQRISTLLVAARSSPPMRPRMRRTSADTLDKFCLGSHKKPPQHIFDFIKILERIFDETLKNVGHIAGVQSLVDQYDKFIVNVPNAREAVSPFVAQQISDLALLSECLRQIHHFQPWASTWHEEMGKTHVRASIVAQFKEKVDRLLPLESYKPSVEVRSMAIEISKKPYPVHGKRTAENVVAMQDAEASLGRMWDTMLEEMKKCNALLSHSKDVEPVKHTKKKAPQATFHEGSGQPFGGSHDIDDTQKVQISAKENFKTKTRGTAAARPAAPPQVEAREEQESQSPAHIIRVDHRAFGVFRALFYMPSSTPPPGEVKWRDFVHAMRSTGFGMEQLYGSAWQFVPHDVDESRAAAATKSIMFHEPHPKTTISLWQAREFGRRLARAYD</sequence>
<proteinExistence type="predicted"/>
<accession>A0ABR3W319</accession>
<feature type="region of interest" description="Disordered" evidence="1">
    <location>
        <begin position="665"/>
        <end position="692"/>
    </location>
</feature>
<protein>
    <submittedName>
        <fullName evidence="2">Uncharacterized protein</fullName>
    </submittedName>
</protein>
<feature type="region of interest" description="Disordered" evidence="1">
    <location>
        <begin position="709"/>
        <end position="735"/>
    </location>
</feature>
<dbReference type="PANTHER" id="PTHR40788">
    <property type="entry name" value="CLR5 DOMAIN-CONTAINING PROTEIN-RELATED"/>
    <property type="match status" value="1"/>
</dbReference>
<dbReference type="Proteomes" id="UP001583177">
    <property type="component" value="Unassembled WGS sequence"/>
</dbReference>
<feature type="compositionally biased region" description="Low complexity" evidence="1">
    <location>
        <begin position="715"/>
        <end position="725"/>
    </location>
</feature>